<dbReference type="Gene3D" id="3.30.390.110">
    <property type="match status" value="1"/>
</dbReference>
<dbReference type="GO" id="GO:0003735">
    <property type="term" value="F:structural constituent of ribosome"/>
    <property type="evidence" value="ECO:0007669"/>
    <property type="project" value="InterPro"/>
</dbReference>
<keyword evidence="3" id="KW-0687">Ribonucleoprotein</keyword>
<dbReference type="GO" id="GO:0006412">
    <property type="term" value="P:translation"/>
    <property type="evidence" value="ECO:0007669"/>
    <property type="project" value="InterPro"/>
</dbReference>
<comment type="caution">
    <text evidence="6">The sequence shown here is derived from an EMBL/GenBank/DDBJ whole genome shotgun (WGS) entry which is preliminary data.</text>
</comment>
<evidence type="ECO:0000313" key="7">
    <source>
        <dbReference type="Proteomes" id="UP001174997"/>
    </source>
</evidence>
<keyword evidence="7" id="KW-1185">Reference proteome</keyword>
<evidence type="ECO:0000256" key="2">
    <source>
        <dbReference type="ARBA" id="ARBA00022980"/>
    </source>
</evidence>
<comment type="similarity">
    <text evidence="1">Belongs to the eukaryotic ribosomal protein eL28 family.</text>
</comment>
<organism evidence="6 7">
    <name type="scientific">Cercophora samala</name>
    <dbReference type="NCBI Taxonomy" id="330535"/>
    <lineage>
        <taxon>Eukaryota</taxon>
        <taxon>Fungi</taxon>
        <taxon>Dikarya</taxon>
        <taxon>Ascomycota</taxon>
        <taxon>Pezizomycotina</taxon>
        <taxon>Sordariomycetes</taxon>
        <taxon>Sordariomycetidae</taxon>
        <taxon>Sordariales</taxon>
        <taxon>Lasiosphaeriaceae</taxon>
        <taxon>Cercophora</taxon>
    </lineage>
</organism>
<feature type="region of interest" description="Disordered" evidence="4">
    <location>
        <begin position="168"/>
        <end position="202"/>
    </location>
</feature>
<proteinExistence type="inferred from homology"/>
<name>A0AA40DA06_9PEZI</name>
<feature type="compositionally biased region" description="Polar residues" evidence="4">
    <location>
        <begin position="25"/>
        <end position="38"/>
    </location>
</feature>
<reference evidence="6" key="1">
    <citation type="submission" date="2023-06" db="EMBL/GenBank/DDBJ databases">
        <title>Genome-scale phylogeny and comparative genomics of the fungal order Sordariales.</title>
        <authorList>
            <consortium name="Lawrence Berkeley National Laboratory"/>
            <person name="Hensen N."/>
            <person name="Bonometti L."/>
            <person name="Westerberg I."/>
            <person name="Brannstrom I.O."/>
            <person name="Guillou S."/>
            <person name="Cros-Aarteil S."/>
            <person name="Calhoun S."/>
            <person name="Haridas S."/>
            <person name="Kuo A."/>
            <person name="Mondo S."/>
            <person name="Pangilinan J."/>
            <person name="Riley R."/>
            <person name="Labutti K."/>
            <person name="Andreopoulos B."/>
            <person name="Lipzen A."/>
            <person name="Chen C."/>
            <person name="Yanf M."/>
            <person name="Daum C."/>
            <person name="Ng V."/>
            <person name="Clum A."/>
            <person name="Steindorff A."/>
            <person name="Ohm R."/>
            <person name="Martin F."/>
            <person name="Silar P."/>
            <person name="Natvig D."/>
            <person name="Lalanne C."/>
            <person name="Gautier V."/>
            <person name="Ament-Velasquez S.L."/>
            <person name="Kruys A."/>
            <person name="Hutchinson M.I."/>
            <person name="Powell A.J."/>
            <person name="Barry K."/>
            <person name="Miller A.N."/>
            <person name="Grigoriev I.V."/>
            <person name="Debuchy R."/>
            <person name="Gladieux P."/>
            <person name="Thoren M.H."/>
            <person name="Johannesson H."/>
        </authorList>
    </citation>
    <scope>NUCLEOTIDE SEQUENCE</scope>
    <source>
        <strain evidence="6">CBS 307.81</strain>
    </source>
</reference>
<evidence type="ECO:0000256" key="3">
    <source>
        <dbReference type="ARBA" id="ARBA00023274"/>
    </source>
</evidence>
<dbReference type="InterPro" id="IPR002672">
    <property type="entry name" value="Ribosomal_eL28"/>
</dbReference>
<dbReference type="AlphaFoldDB" id="A0AA40DA06"/>
<dbReference type="PANTHER" id="PTHR10544">
    <property type="entry name" value="60S RIBOSOMAL PROTEIN L28"/>
    <property type="match status" value="1"/>
</dbReference>
<accession>A0AA40DA06</accession>
<dbReference type="EMBL" id="JAULSY010000053">
    <property type="protein sequence ID" value="KAK0668665.1"/>
    <property type="molecule type" value="Genomic_DNA"/>
</dbReference>
<evidence type="ECO:0000259" key="5">
    <source>
        <dbReference type="Pfam" id="PF01778"/>
    </source>
</evidence>
<protein>
    <submittedName>
        <fullName evidence="6">Ribosomal L28e protein family-domain-containing protein</fullName>
    </submittedName>
</protein>
<dbReference type="Pfam" id="PF01778">
    <property type="entry name" value="Ribosomal_L28e"/>
    <property type="match status" value="1"/>
</dbReference>
<dbReference type="GO" id="GO:1990904">
    <property type="term" value="C:ribonucleoprotein complex"/>
    <property type="evidence" value="ECO:0007669"/>
    <property type="project" value="UniProtKB-KW"/>
</dbReference>
<feature type="domain" description="Ribosomal eL28/Mak16" evidence="5">
    <location>
        <begin position="60"/>
        <end position="177"/>
    </location>
</feature>
<dbReference type="GO" id="GO:0005840">
    <property type="term" value="C:ribosome"/>
    <property type="evidence" value="ECO:0007669"/>
    <property type="project" value="UniProtKB-KW"/>
</dbReference>
<dbReference type="InterPro" id="IPR029004">
    <property type="entry name" value="Ribosomal_eL28/Mak16"/>
</dbReference>
<sequence>MGNEAKGDDQALELVTFLGAKARASSANHETISQTTSLEPPRPTPNHPHTAKMSNVSADLIWEVARLQNAFLVKRKESGGIQFSRDPLNLTNVHSRKYAGFVNDKAVGVLAGENGSIQVISKKVSAGNKPASGRTVSTIGASKANRKTYKSIAKQVAKYRGDLRQPAVARASAIRASQRPVKPTPEPKLRGNAAKKAAEKSE</sequence>
<dbReference type="Proteomes" id="UP001174997">
    <property type="component" value="Unassembled WGS sequence"/>
</dbReference>
<evidence type="ECO:0000256" key="1">
    <source>
        <dbReference type="ARBA" id="ARBA00007926"/>
    </source>
</evidence>
<gene>
    <name evidence="6" type="ORF">QBC41DRAFT_356429</name>
</gene>
<evidence type="ECO:0000256" key="4">
    <source>
        <dbReference type="SAM" id="MobiDB-lite"/>
    </source>
</evidence>
<keyword evidence="2" id="KW-0689">Ribosomal protein</keyword>
<evidence type="ECO:0000313" key="6">
    <source>
        <dbReference type="EMBL" id="KAK0668665.1"/>
    </source>
</evidence>
<feature type="region of interest" description="Disordered" evidence="4">
    <location>
        <begin position="25"/>
        <end position="50"/>
    </location>
</feature>
<dbReference type="FunFam" id="3.30.390.110:FF:000002">
    <property type="entry name" value="60S ribosomal protein L28"/>
    <property type="match status" value="1"/>
</dbReference>